<dbReference type="Proteomes" id="UP000887013">
    <property type="component" value="Unassembled WGS sequence"/>
</dbReference>
<name>A0A8X6TVD9_NEPPI</name>
<sequence>MVSCNNGRLTKLYESLYIDSKQVTVPTDRLKLIRFSTDSPSAAATTSPSLVLGASSDHLKETSPRALTDSDVATRLLANITAFNPFSSLLVDLKIAEEVP</sequence>
<reference evidence="1" key="1">
    <citation type="submission" date="2020-08" db="EMBL/GenBank/DDBJ databases">
        <title>Multicomponent nature underlies the extraordinary mechanical properties of spider dragline silk.</title>
        <authorList>
            <person name="Kono N."/>
            <person name="Nakamura H."/>
            <person name="Mori M."/>
            <person name="Yoshida Y."/>
            <person name="Ohtoshi R."/>
            <person name="Malay A.D."/>
            <person name="Moran D.A.P."/>
            <person name="Tomita M."/>
            <person name="Numata K."/>
            <person name="Arakawa K."/>
        </authorList>
    </citation>
    <scope>NUCLEOTIDE SEQUENCE</scope>
</reference>
<dbReference type="AlphaFoldDB" id="A0A8X6TVD9"/>
<gene>
    <name evidence="1" type="ORF">NPIL_405641</name>
</gene>
<comment type="caution">
    <text evidence="1">The sequence shown here is derived from an EMBL/GenBank/DDBJ whole genome shotgun (WGS) entry which is preliminary data.</text>
</comment>
<protein>
    <submittedName>
        <fullName evidence="1">Uncharacterized protein</fullName>
    </submittedName>
</protein>
<evidence type="ECO:0000313" key="2">
    <source>
        <dbReference type="Proteomes" id="UP000887013"/>
    </source>
</evidence>
<organism evidence="1 2">
    <name type="scientific">Nephila pilipes</name>
    <name type="common">Giant wood spider</name>
    <name type="synonym">Nephila maculata</name>
    <dbReference type="NCBI Taxonomy" id="299642"/>
    <lineage>
        <taxon>Eukaryota</taxon>
        <taxon>Metazoa</taxon>
        <taxon>Ecdysozoa</taxon>
        <taxon>Arthropoda</taxon>
        <taxon>Chelicerata</taxon>
        <taxon>Arachnida</taxon>
        <taxon>Araneae</taxon>
        <taxon>Araneomorphae</taxon>
        <taxon>Entelegynae</taxon>
        <taxon>Araneoidea</taxon>
        <taxon>Nephilidae</taxon>
        <taxon>Nephila</taxon>
    </lineage>
</organism>
<evidence type="ECO:0000313" key="1">
    <source>
        <dbReference type="EMBL" id="GFT60617.1"/>
    </source>
</evidence>
<keyword evidence="2" id="KW-1185">Reference proteome</keyword>
<proteinExistence type="predicted"/>
<dbReference type="EMBL" id="BMAW01067601">
    <property type="protein sequence ID" value="GFT60617.1"/>
    <property type="molecule type" value="Genomic_DNA"/>
</dbReference>
<accession>A0A8X6TVD9</accession>